<protein>
    <recommendedName>
        <fullName evidence="1">Gfo/Idh/MocA-like oxidoreductase N-terminal domain-containing protein</fullName>
    </recommendedName>
</protein>
<dbReference type="SUPFAM" id="SSF51735">
    <property type="entry name" value="NAD(P)-binding Rossmann-fold domains"/>
    <property type="match status" value="1"/>
</dbReference>
<dbReference type="Gene3D" id="3.30.360.10">
    <property type="entry name" value="Dihydrodipicolinate Reductase, domain 2"/>
    <property type="match status" value="1"/>
</dbReference>
<keyword evidence="3" id="KW-1185">Reference proteome</keyword>
<comment type="caution">
    <text evidence="2">The sequence shown here is derived from an EMBL/GenBank/DDBJ whole genome shotgun (WGS) entry which is preliminary data.</text>
</comment>
<dbReference type="Proteomes" id="UP000789359">
    <property type="component" value="Unassembled WGS sequence"/>
</dbReference>
<dbReference type="Pfam" id="PF01408">
    <property type="entry name" value="GFO_IDH_MocA"/>
    <property type="match status" value="1"/>
</dbReference>
<evidence type="ECO:0000259" key="1">
    <source>
        <dbReference type="Pfam" id="PF01408"/>
    </source>
</evidence>
<dbReference type="InterPro" id="IPR036291">
    <property type="entry name" value="NAD(P)-bd_dom_sf"/>
</dbReference>
<evidence type="ECO:0000313" key="3">
    <source>
        <dbReference type="Proteomes" id="UP000789359"/>
    </source>
</evidence>
<accession>A0ABN7K1V5</accession>
<dbReference type="InterPro" id="IPR051450">
    <property type="entry name" value="Gfo/Idh/MocA_Oxidoreductases"/>
</dbReference>
<reference evidence="2 3" key="1">
    <citation type="submission" date="2020-11" db="EMBL/GenBank/DDBJ databases">
        <authorList>
            <person name="Peeters C."/>
        </authorList>
    </citation>
    <scope>NUCLEOTIDE SEQUENCE [LARGE SCALE GENOMIC DNA]</scope>
    <source>
        <strain evidence="2 3">LMG 8286</strain>
    </source>
</reference>
<dbReference type="Gene3D" id="3.40.50.720">
    <property type="entry name" value="NAD(P)-binding Rossmann-like Domain"/>
    <property type="match status" value="1"/>
</dbReference>
<gene>
    <name evidence="2" type="ORF">LMG8286_00346</name>
</gene>
<feature type="domain" description="Gfo/Idh/MocA-like oxidoreductase N-terminal" evidence="1">
    <location>
        <begin position="4"/>
        <end position="113"/>
    </location>
</feature>
<dbReference type="RefSeq" id="WP_230056140.1">
    <property type="nucleotide sequence ID" value="NZ_CAJHOE010000001.1"/>
</dbReference>
<organism evidence="2 3">
    <name type="scientific">Campylobacter suis</name>
    <dbReference type="NCBI Taxonomy" id="2790657"/>
    <lineage>
        <taxon>Bacteria</taxon>
        <taxon>Pseudomonadati</taxon>
        <taxon>Campylobacterota</taxon>
        <taxon>Epsilonproteobacteria</taxon>
        <taxon>Campylobacterales</taxon>
        <taxon>Campylobacteraceae</taxon>
        <taxon>Campylobacter</taxon>
    </lineage>
</organism>
<proteinExistence type="predicted"/>
<dbReference type="PANTHER" id="PTHR43377:SF1">
    <property type="entry name" value="BILIVERDIN REDUCTASE A"/>
    <property type="match status" value="1"/>
</dbReference>
<dbReference type="InterPro" id="IPR000683">
    <property type="entry name" value="Gfo/Idh/MocA-like_OxRdtase_N"/>
</dbReference>
<evidence type="ECO:0000313" key="2">
    <source>
        <dbReference type="EMBL" id="CAD7286513.1"/>
    </source>
</evidence>
<dbReference type="PANTHER" id="PTHR43377">
    <property type="entry name" value="BILIVERDIN REDUCTASE A"/>
    <property type="match status" value="1"/>
</dbReference>
<name>A0ABN7K1V5_9BACT</name>
<sequence length="290" mass="32859">MKPRVGILGYSTGGKAHYSELRRSDKFEVCGVFESDGVDEYCRAEIYTNFKIFIENAAPNAIVISLEEKDVFEAFCECVKYCKNILLCLPICKSMDELAQMKYLAHKNDVRVALCFSSRFNPTIFSLLKELKKEEEVYSIEIFHSTLGRDLNIVNELLLKDIDMAKIIAASDIVELNSSFTNRENSKSSDNANLKIKFKNQILTNITSSLTGSLDRYFVNVHARSGLYFCDLLNNKLYKQNNEGQINLKVNAETSELRMLYDEFFDLIQAGGSDKLALLDDAIKIKGLLA</sequence>
<dbReference type="EMBL" id="CAJHOE010000001">
    <property type="protein sequence ID" value="CAD7286513.1"/>
    <property type="molecule type" value="Genomic_DNA"/>
</dbReference>